<name>A0A8J6HK16_TENMO</name>
<dbReference type="PANTHER" id="PTHR11012:SF30">
    <property type="entry name" value="PROTEIN KINASE-LIKE DOMAIN-CONTAINING"/>
    <property type="match status" value="1"/>
</dbReference>
<dbReference type="InterPro" id="IPR004119">
    <property type="entry name" value="EcKL"/>
</dbReference>
<dbReference type="PANTHER" id="PTHR11012">
    <property type="entry name" value="PROTEIN KINASE-LIKE DOMAIN-CONTAINING"/>
    <property type="match status" value="1"/>
</dbReference>
<dbReference type="SMART" id="SM00587">
    <property type="entry name" value="CHK"/>
    <property type="match status" value="1"/>
</dbReference>
<dbReference type="SUPFAM" id="SSF56112">
    <property type="entry name" value="Protein kinase-like (PK-like)"/>
    <property type="match status" value="1"/>
</dbReference>
<dbReference type="InterPro" id="IPR015897">
    <property type="entry name" value="CHK_kinase-like"/>
</dbReference>
<reference evidence="2" key="2">
    <citation type="submission" date="2021-08" db="EMBL/GenBank/DDBJ databases">
        <authorList>
            <person name="Eriksson T."/>
        </authorList>
    </citation>
    <scope>NUCLEOTIDE SEQUENCE</scope>
    <source>
        <strain evidence="2">Stoneville</strain>
        <tissue evidence="2">Whole head</tissue>
    </source>
</reference>
<organism evidence="2 3">
    <name type="scientific">Tenebrio molitor</name>
    <name type="common">Yellow mealworm beetle</name>
    <dbReference type="NCBI Taxonomy" id="7067"/>
    <lineage>
        <taxon>Eukaryota</taxon>
        <taxon>Metazoa</taxon>
        <taxon>Ecdysozoa</taxon>
        <taxon>Arthropoda</taxon>
        <taxon>Hexapoda</taxon>
        <taxon>Insecta</taxon>
        <taxon>Pterygota</taxon>
        <taxon>Neoptera</taxon>
        <taxon>Endopterygota</taxon>
        <taxon>Coleoptera</taxon>
        <taxon>Polyphaga</taxon>
        <taxon>Cucujiformia</taxon>
        <taxon>Tenebrionidae</taxon>
        <taxon>Tenebrio</taxon>
    </lineage>
</organism>
<keyword evidence="3" id="KW-1185">Reference proteome</keyword>
<dbReference type="Proteomes" id="UP000719412">
    <property type="component" value="Unassembled WGS sequence"/>
</dbReference>
<evidence type="ECO:0000313" key="2">
    <source>
        <dbReference type="EMBL" id="KAH0815743.1"/>
    </source>
</evidence>
<protein>
    <recommendedName>
        <fullName evidence="1">CHK kinase-like domain-containing protein</fullName>
    </recommendedName>
</protein>
<reference evidence="2" key="1">
    <citation type="journal article" date="2020" name="J Insects Food Feed">
        <title>The yellow mealworm (Tenebrio molitor) genome: a resource for the emerging insects as food and feed industry.</title>
        <authorList>
            <person name="Eriksson T."/>
            <person name="Andere A."/>
            <person name="Kelstrup H."/>
            <person name="Emery V."/>
            <person name="Picard C."/>
        </authorList>
    </citation>
    <scope>NUCLEOTIDE SEQUENCE</scope>
    <source>
        <strain evidence="2">Stoneville</strain>
        <tissue evidence="2">Whole head</tissue>
    </source>
</reference>
<sequence>MASPKSDIKSEIKSWLKVALKKENLTDIVVNEVGTTEKGDGYMGDIIFASVSGKTEGQSTKDFDLVLKCSKQSQALRENPQMILIYLNEILMYDHVFPTFFKFQQDKGIKNPFNSVPKCYGTFKGENIEVIVLENLKKSGYELWPKTKPLERKHIDFVIKQYGKLHAISVAMREQQPDKFEELVKRIEENMKGMAAGPMVTLFGGCIDETCELLKNELDENILSKWRSFKGQIETVLGTTYSQGFKVIIHGDCWNNNFMHKFENETTKEPLKVAMLDWQVSRYASPIADLSYFLFTCISKEDIENLDEILRVEDPDVLYPFHQFLDEWKLYCKYGILMSSFLMKICSTEKDEVVDITESVDSGKDFFDTFSGGIRNTELYKKRMRHIIEYAVKHDLI</sequence>
<dbReference type="EMBL" id="JABDTM020022664">
    <property type="protein sequence ID" value="KAH0815743.1"/>
    <property type="molecule type" value="Genomic_DNA"/>
</dbReference>
<dbReference type="InterPro" id="IPR011009">
    <property type="entry name" value="Kinase-like_dom_sf"/>
</dbReference>
<dbReference type="Gene3D" id="3.90.1200.10">
    <property type="match status" value="1"/>
</dbReference>
<proteinExistence type="predicted"/>
<comment type="caution">
    <text evidence="2">The sequence shown here is derived from an EMBL/GenBank/DDBJ whole genome shotgun (WGS) entry which is preliminary data.</text>
</comment>
<evidence type="ECO:0000259" key="1">
    <source>
        <dbReference type="SMART" id="SM00587"/>
    </source>
</evidence>
<feature type="domain" description="CHK kinase-like" evidence="1">
    <location>
        <begin position="131"/>
        <end position="331"/>
    </location>
</feature>
<dbReference type="Pfam" id="PF02958">
    <property type="entry name" value="EcKL"/>
    <property type="match status" value="1"/>
</dbReference>
<accession>A0A8J6HK16</accession>
<gene>
    <name evidence="2" type="ORF">GEV33_007047</name>
</gene>
<dbReference type="AlphaFoldDB" id="A0A8J6HK16"/>
<evidence type="ECO:0000313" key="3">
    <source>
        <dbReference type="Proteomes" id="UP000719412"/>
    </source>
</evidence>